<feature type="domain" description="DNA helicase Pif1-like DEAD-box helicase" evidence="3">
    <location>
        <begin position="1251"/>
        <end position="1304"/>
    </location>
</feature>
<comment type="similarity">
    <text evidence="1">Belongs to the helicase family.</text>
</comment>
<accession>A0A699HJ90</accession>
<comment type="cofactor">
    <cofactor evidence="1">
        <name>Mg(2+)</name>
        <dbReference type="ChEBI" id="CHEBI:18420"/>
    </cofactor>
</comment>
<comment type="catalytic activity">
    <reaction evidence="1">
        <text>ATP + H2O = ADP + phosphate + H(+)</text>
        <dbReference type="Rhea" id="RHEA:13065"/>
        <dbReference type="ChEBI" id="CHEBI:15377"/>
        <dbReference type="ChEBI" id="CHEBI:15378"/>
        <dbReference type="ChEBI" id="CHEBI:30616"/>
        <dbReference type="ChEBI" id="CHEBI:43474"/>
        <dbReference type="ChEBI" id="CHEBI:456216"/>
        <dbReference type="EC" id="5.6.2.3"/>
    </reaction>
</comment>
<dbReference type="InterPro" id="IPR027417">
    <property type="entry name" value="P-loop_NTPase"/>
</dbReference>
<keyword evidence="1 5" id="KW-0347">Helicase</keyword>
<keyword evidence="1" id="KW-0378">Hydrolase</keyword>
<dbReference type="PANTHER" id="PTHR10492">
    <property type="match status" value="1"/>
</dbReference>
<dbReference type="EC" id="5.6.2.3" evidence="1"/>
<evidence type="ECO:0000256" key="1">
    <source>
        <dbReference type="RuleBase" id="RU363044"/>
    </source>
</evidence>
<reference evidence="5" key="1">
    <citation type="journal article" date="2019" name="Sci. Rep.">
        <title>Draft genome of Tanacetum cinerariifolium, the natural source of mosquito coil.</title>
        <authorList>
            <person name="Yamashiro T."/>
            <person name="Shiraishi A."/>
            <person name="Satake H."/>
            <person name="Nakayama K."/>
        </authorList>
    </citation>
    <scope>NUCLEOTIDE SEQUENCE</scope>
</reference>
<keyword evidence="1" id="KW-0234">DNA repair</keyword>
<feature type="domain" description="Helitron helicase-like" evidence="4">
    <location>
        <begin position="950"/>
        <end position="1018"/>
    </location>
</feature>
<evidence type="ECO:0000259" key="3">
    <source>
        <dbReference type="Pfam" id="PF05970"/>
    </source>
</evidence>
<name>A0A699HJ90_TANCI</name>
<keyword evidence="1" id="KW-0067">ATP-binding</keyword>
<organism evidence="5">
    <name type="scientific">Tanacetum cinerariifolium</name>
    <name type="common">Dalmatian daisy</name>
    <name type="synonym">Chrysanthemum cinerariifolium</name>
    <dbReference type="NCBI Taxonomy" id="118510"/>
    <lineage>
        <taxon>Eukaryota</taxon>
        <taxon>Viridiplantae</taxon>
        <taxon>Streptophyta</taxon>
        <taxon>Embryophyta</taxon>
        <taxon>Tracheophyta</taxon>
        <taxon>Spermatophyta</taxon>
        <taxon>Magnoliopsida</taxon>
        <taxon>eudicotyledons</taxon>
        <taxon>Gunneridae</taxon>
        <taxon>Pentapetalae</taxon>
        <taxon>asterids</taxon>
        <taxon>campanulids</taxon>
        <taxon>Asterales</taxon>
        <taxon>Asteraceae</taxon>
        <taxon>Asteroideae</taxon>
        <taxon>Anthemideae</taxon>
        <taxon>Anthemidinae</taxon>
        <taxon>Tanacetum</taxon>
    </lineage>
</organism>
<proteinExistence type="inferred from homology"/>
<keyword evidence="1" id="KW-0227">DNA damage</keyword>
<gene>
    <name evidence="5" type="ORF">Tci_399159</name>
</gene>
<dbReference type="GO" id="GO:0005524">
    <property type="term" value="F:ATP binding"/>
    <property type="evidence" value="ECO:0007669"/>
    <property type="project" value="UniProtKB-KW"/>
</dbReference>
<protein>
    <recommendedName>
        <fullName evidence="1">ATP-dependent DNA helicase</fullName>
        <ecNumber evidence="1">5.6.2.3</ecNumber>
    </recommendedName>
</protein>
<dbReference type="GO" id="GO:0006281">
    <property type="term" value="P:DNA repair"/>
    <property type="evidence" value="ECO:0007669"/>
    <property type="project" value="UniProtKB-KW"/>
</dbReference>
<dbReference type="GO" id="GO:0016787">
    <property type="term" value="F:hydrolase activity"/>
    <property type="evidence" value="ECO:0007669"/>
    <property type="project" value="UniProtKB-KW"/>
</dbReference>
<evidence type="ECO:0000313" key="5">
    <source>
        <dbReference type="EMBL" id="GEY27185.1"/>
    </source>
</evidence>
<feature type="region of interest" description="Disordered" evidence="2">
    <location>
        <begin position="91"/>
        <end position="122"/>
    </location>
</feature>
<dbReference type="PANTHER" id="PTHR10492:SF96">
    <property type="entry name" value="ATP-DEPENDENT DNA HELICASE"/>
    <property type="match status" value="1"/>
</dbReference>
<evidence type="ECO:0000259" key="4">
    <source>
        <dbReference type="Pfam" id="PF14214"/>
    </source>
</evidence>
<sequence length="1406" mass="160297">MVAILEKSEHNVDFHPIVDFVEASPLRIEITEEGTKILTTVYGILRTVTESSLRRNLKLKDEEGISSLLDVEHFENLTLIGYNISPNQKFTFQKGTPTEPHHTPSLEAQQTSSTTHSSPTLPPVITALIPTVTPSDTPHLKATVRLVTKFEAQELEINRLKARVKLLEDREGVVAEQSGDDSLIKGRNLDEGEATFEKVSDDKKAMATVLTLMDAASILTSGGVQVVPTAAKVATATVSILASSDVVSTASPNFATATVLEEEMERDAQRMNEQNARDVEVTRIHAEEEQKRDYYMAIIKSNLGWKVKDFRGMTFEEIEAKFTTAWKQIENFIPMGSKKEVERFKRKGIRFKQESMKKLKTSEEVLEGNIIRLGGSSASYKFFVDLLKHLDREHFNQLWALVKESLNIRATLSDKEMELWVELKRLYEPDVEDQLEGFPLRKGLAIVMISYKLQVENYSHMANDLILKIYKIANCPIIEFPLPGEVPTASEESSHCQKKREATTVKIALLLKSRRNCQSKSNDSYAKAERVSDDTEEMATVLTSIDAASILTSGGVQVVPTATEVATATNELHVVVHRVFLAFTLSIPAGSDVVPTASPNFATATVVTPYTRRKEVARIHAEEELQMMISNLDRSNETVLKYLQEYEQFAKDLSIRERVELINDLIKYQENYAQILKYQTHQRKPWSKKQKRDYYTAIIKSNLGWKVKDFRGMTFEEIEAKFTTVRKQIKNCIPMSSKEETERFKKKGIRFEQESVKKLKTSEEVKASEEVPKEKVKEMMQLVPIEEVYVEALQVKHPIFDWKVHTEEQRNYWKIIRLGGSSASYQFFVDLLKNLDREDLNQLWALVKESLNIRPASIEWKLYDSCGVHHVTSKDNEIFMLIEKDYPLRKGLAIMMINYKLQVEKYSQMANDLILKIYKIANCPSIYDVIIRGDRDGSDLRLRTVLTASFTREIEEFIEQFPQLTIADRADIVDHVFKKKVRDYTYFVRNSNTFGDVTSVLYTIEFQKRGLPHCHSLLWISASSKVQQDIDVDKYVFAELPDPITDATGYAVVSELMLHGPCGALNMNASCMKDGDLFYERMLLCHHKGCRSFAEIRTLNGTTYPTNKAACQALGLLVADEEWIEAFQEAALSATTLELRKLFVHILSFCNVADPMNLWQQLWKHMTDDIPRRLSKTLHIPEIEKNEKKLKATILLNLEAMLSSYSKTLKDFGLPPPPEDMIPILQNRFLMETTNYDLERLLEERNFLIPKLNEDEKLIFNEVTSAVKANIQKLIFVYGHGGTGKTFMWKAITSALRSEEKNYARCCIVRISNIYINTTHEASATRNDERKKAHIEGFSSWLLKIGDGTIAIPHGNDGGETELLYPTEYLNSLKFAGLPPHRMELKVALQLNATSAPHYYLNPDLP</sequence>
<dbReference type="Pfam" id="PF14214">
    <property type="entry name" value="Helitron_like_N"/>
    <property type="match status" value="1"/>
</dbReference>
<evidence type="ECO:0000256" key="2">
    <source>
        <dbReference type="SAM" id="MobiDB-lite"/>
    </source>
</evidence>
<dbReference type="InterPro" id="IPR010285">
    <property type="entry name" value="DNA_helicase_pif1-like_DEAD"/>
</dbReference>
<keyword evidence="1" id="KW-0233">DNA recombination</keyword>
<dbReference type="InterPro" id="IPR025476">
    <property type="entry name" value="Helitron_helicase-like"/>
</dbReference>
<keyword evidence="1" id="KW-0547">Nucleotide-binding</keyword>
<dbReference type="GO" id="GO:0000723">
    <property type="term" value="P:telomere maintenance"/>
    <property type="evidence" value="ECO:0007669"/>
    <property type="project" value="InterPro"/>
</dbReference>
<dbReference type="Gene3D" id="3.40.50.300">
    <property type="entry name" value="P-loop containing nucleotide triphosphate hydrolases"/>
    <property type="match status" value="1"/>
</dbReference>
<dbReference type="Pfam" id="PF05970">
    <property type="entry name" value="PIF1"/>
    <property type="match status" value="1"/>
</dbReference>
<dbReference type="EMBL" id="BKCJ010164988">
    <property type="protein sequence ID" value="GEY27185.1"/>
    <property type="molecule type" value="Genomic_DNA"/>
</dbReference>
<dbReference type="GO" id="GO:0006310">
    <property type="term" value="P:DNA recombination"/>
    <property type="evidence" value="ECO:0007669"/>
    <property type="project" value="UniProtKB-KW"/>
</dbReference>
<comment type="caution">
    <text evidence="5">The sequence shown here is derived from an EMBL/GenBank/DDBJ whole genome shotgun (WGS) entry which is preliminary data.</text>
</comment>
<dbReference type="GO" id="GO:0043139">
    <property type="term" value="F:5'-3' DNA helicase activity"/>
    <property type="evidence" value="ECO:0007669"/>
    <property type="project" value="UniProtKB-EC"/>
</dbReference>